<dbReference type="eggNOG" id="COG4870">
    <property type="taxonomic scope" value="Bacteria"/>
</dbReference>
<organism evidence="6 7">
    <name type="scientific">Winogradskyella psychrotolerans RS-3</name>
    <dbReference type="NCBI Taxonomy" id="641526"/>
    <lineage>
        <taxon>Bacteria</taxon>
        <taxon>Pseudomonadati</taxon>
        <taxon>Bacteroidota</taxon>
        <taxon>Flavobacteriia</taxon>
        <taxon>Flavobacteriales</taxon>
        <taxon>Flavobacteriaceae</taxon>
        <taxon>Winogradskyella</taxon>
    </lineage>
</organism>
<evidence type="ECO:0000256" key="4">
    <source>
        <dbReference type="SAM" id="MobiDB-lite"/>
    </source>
</evidence>
<keyword evidence="7" id="KW-1185">Reference proteome</keyword>
<feature type="domain" description="MAM" evidence="5">
    <location>
        <begin position="273"/>
        <end position="431"/>
    </location>
</feature>
<dbReference type="InterPro" id="IPR003644">
    <property type="entry name" value="Calx_beta"/>
</dbReference>
<comment type="caution">
    <text evidence="6">The sequence shown here is derived from an EMBL/GenBank/DDBJ whole genome shotgun (WGS) entry which is preliminary data.</text>
</comment>
<dbReference type="STRING" id="641526.ADIWIN_0150"/>
<keyword evidence="3" id="KW-0106">Calcium</keyword>
<dbReference type="InterPro" id="IPR038081">
    <property type="entry name" value="CalX-like_sf"/>
</dbReference>
<dbReference type="PATRIC" id="fig|641526.4.peg.150"/>
<dbReference type="SMART" id="SM00137">
    <property type="entry name" value="MAM"/>
    <property type="match status" value="1"/>
</dbReference>
<name>S7VXD8_9FLAO</name>
<protein>
    <submittedName>
        <fullName evidence="6">Conserved repeat domain protein</fullName>
    </submittedName>
</protein>
<dbReference type="NCBIfam" id="TIGR04183">
    <property type="entry name" value="Por_Secre_tail"/>
    <property type="match status" value="1"/>
</dbReference>
<dbReference type="Gene3D" id="2.60.40.2030">
    <property type="match status" value="1"/>
</dbReference>
<keyword evidence="1" id="KW-0732">Signal</keyword>
<dbReference type="Pfam" id="PF00629">
    <property type="entry name" value="MAM"/>
    <property type="match status" value="1"/>
</dbReference>
<dbReference type="GO" id="GO:0016020">
    <property type="term" value="C:membrane"/>
    <property type="evidence" value="ECO:0007669"/>
    <property type="project" value="InterPro"/>
</dbReference>
<dbReference type="Gene3D" id="2.60.120.200">
    <property type="match status" value="2"/>
</dbReference>
<dbReference type="GO" id="GO:0005975">
    <property type="term" value="P:carbohydrate metabolic process"/>
    <property type="evidence" value="ECO:0007669"/>
    <property type="project" value="UniProtKB-ARBA"/>
</dbReference>
<evidence type="ECO:0000259" key="5">
    <source>
        <dbReference type="SMART" id="SM00137"/>
    </source>
</evidence>
<dbReference type="InterPro" id="IPR000998">
    <property type="entry name" value="MAM_dom"/>
</dbReference>
<dbReference type="InterPro" id="IPR026444">
    <property type="entry name" value="Secre_tail"/>
</dbReference>
<dbReference type="RefSeq" id="WP_020895751.1">
    <property type="nucleotide sequence ID" value="NZ_ATMR01000007.1"/>
</dbReference>
<dbReference type="GO" id="GO:0004553">
    <property type="term" value="F:hydrolase activity, hydrolyzing O-glycosyl compounds"/>
    <property type="evidence" value="ECO:0007669"/>
    <property type="project" value="UniProtKB-ARBA"/>
</dbReference>
<dbReference type="eggNOG" id="COG2356">
    <property type="taxonomic scope" value="Bacteria"/>
</dbReference>
<evidence type="ECO:0000256" key="1">
    <source>
        <dbReference type="ARBA" id="ARBA00022729"/>
    </source>
</evidence>
<dbReference type="EMBL" id="ATMR01000007">
    <property type="protein sequence ID" value="EPR74786.1"/>
    <property type="molecule type" value="Genomic_DNA"/>
</dbReference>
<dbReference type="Pfam" id="PF18962">
    <property type="entry name" value="Por_Secre_tail"/>
    <property type="match status" value="1"/>
</dbReference>
<keyword evidence="2" id="KW-0677">Repeat</keyword>
<dbReference type="Proteomes" id="UP000014962">
    <property type="component" value="Unassembled WGS sequence"/>
</dbReference>
<dbReference type="InterPro" id="IPR013320">
    <property type="entry name" value="ConA-like_dom_sf"/>
</dbReference>
<evidence type="ECO:0000256" key="3">
    <source>
        <dbReference type="ARBA" id="ARBA00022837"/>
    </source>
</evidence>
<evidence type="ECO:0000256" key="2">
    <source>
        <dbReference type="ARBA" id="ARBA00022737"/>
    </source>
</evidence>
<dbReference type="OrthoDB" id="1652165at2"/>
<sequence>MKHIYTFLITLFIGSFGFAQLSENFDSGLSTSGYYTGSQTLTSGTWTMKEVFKETSSSRSGSAARINDDKSGAHLTSPSMTGAGTLTFWYRELSSGGGSFEVQKSTDGSNYTTITTQSYSGSTFTLFSYDINDASSNLTIRILSDDNAGHLIIDDFEITSFASGPANPDTFSAAAISGSQIDLIYNDNTDGDDIIIVFDTDNTFTAPSGIPAAVGNTFAGGIILYDSNGSGTYNHTGLSASTTYYYKAYSYDGTDYSAGLSADAMTPCATVNSFPFTEGFEDGALPTCWSQEYEIGTVDWAYQDGNQNGSVNAHTGAKNAYFYDTNGDQTKLITPALDLSSITNATLTFYHAQLDWSGDQDELRVYYKTSAGGTWTLIPGQEFTSSIGSWTQESVLLPNPTSDYYIAFDATGNYGRGVVLDDIEINGEIPTTDTLVEFTASTATVIEDTGTYDLEFSITNEDAAATSFDVVLTSGDGDATDIDGYTTQTVTFPGGTSTNQTVTLTITDDTDLETDEALTFEIQNVSGGNNAVAGSNSTFTLTITNNDVTPPIALPYSEDFSDCGAAEWTAFDEAGDNSWSCDIDSDEYAMNGYGSTDVDWLISDFSIDFDAYTSVNIDVTTQEQHGDTTNTPGEFELLYSTDYAGSGDPTTATWTTLTFDPNNTSDGWGLSTPSITSVDASGITGVAYIAFKYDMTYGNGPEDWRVQNIEIYEDIALDSDTEVYESMTQIAGNSYYANAITTSATAKDALAFIIEDQGTTDGEPTQVTTMRFVPGPNNTADWSDHIQGITLYDENFVDYSPTTTITDSELILEFDTPITIVDGTALEFFFGFYLNTTNIVDESIIQFQINETAHGFEADASGSSFADSLLFEDVVGNNFTIDVYATELIFSQEPSNTFVNAAMTPDVSVAAVDANGNIDTSYNLDIKITSTGTLTGSPLVATPVNGVATFAGLTHTALGTALVLTADDDLYPTVNSSAFDIEAIPVGPVVIAIQDFDGTTPEWTYTTSPSENNSSCVSSGDVWNVVSSLGDITVPNSTGDFFGGQDLEGSNGCGTSGIATIDFNTINTANYTDITVSFDYEVDGFNGVSDELSYIITFNTISQTEVFLCDGCNQQNNEGTISVNAPEGTNTISLQILAKFNGGSDYFGVDNFKIEGTIVTSTPTTYTYNGTWSPSDPNGSATANDNIVITSGDAIIDTNTTANSITVNAGAGLTVDTGITLTVTNGLLLESVSNSYSSLLLDGIVSGTINYERHVNGNTILEDANAIGNNDLITPPLSGQTFGDFVAANSNLLTNPGDASEKAFAIFDKSTGDYENYNTNDNAGTLLVAGTGYRAASDNTSTLVFTGTANSGDIDINIDHSGPSYQEWNLIGNPYPSYLDINAFLNYEVDTDIKNIDLLGDTSGIYGYDGDASNGWDIINLSNAFGKLMTPGQGFLIGADAANVIGYDLEFKATMRTTGSGDDFIVGRDANTLTFLKLNARTTTQFYTTQFYFNANATKGLDAGYDATIWGGTAPNFSLFSHLVEDNSGLPIALQTLDVTDLSNVTIPLGVNANQGEQLTFSINASTLPSTVSVYLEDNVASTSTLLNTNDYVLTPNTELNGTGRFYLRVANSTLSTVDHTLDQLSIYTNKADKTVVIAGQLLEPTTASVYDVQGRLVSTTQLQTSLRLQTIDVSQLNDGIYIVKLHNAAQNKTQKVIIR</sequence>
<accession>S7VXD8</accession>
<dbReference type="Pfam" id="PF03160">
    <property type="entry name" value="Calx-beta"/>
    <property type="match status" value="2"/>
</dbReference>
<dbReference type="GO" id="GO:0007154">
    <property type="term" value="P:cell communication"/>
    <property type="evidence" value="ECO:0007669"/>
    <property type="project" value="InterPro"/>
</dbReference>
<dbReference type="eggNOG" id="COG2133">
    <property type="taxonomic scope" value="Bacteria"/>
</dbReference>
<evidence type="ECO:0000313" key="7">
    <source>
        <dbReference type="Proteomes" id="UP000014962"/>
    </source>
</evidence>
<gene>
    <name evidence="6" type="ORF">ADIWIN_0150</name>
</gene>
<dbReference type="SUPFAM" id="SSF49899">
    <property type="entry name" value="Concanavalin A-like lectins/glucanases"/>
    <property type="match status" value="1"/>
</dbReference>
<dbReference type="SUPFAM" id="SSF141072">
    <property type="entry name" value="CalX-like"/>
    <property type="match status" value="1"/>
</dbReference>
<evidence type="ECO:0000313" key="6">
    <source>
        <dbReference type="EMBL" id="EPR74786.1"/>
    </source>
</evidence>
<proteinExistence type="predicted"/>
<reference evidence="6 7" key="1">
    <citation type="journal article" date="2013" name="Genome Announc.">
        <title>Draft Genome Sequence of Winogradskyella psychrotolerans RS-3T, Isolated from the Marine Transect of Kongsfjorden, Ny-Alesund, Svalbard, Arctic Ocean.</title>
        <authorList>
            <person name="Kumar Pinnaka A."/>
            <person name="Ara S."/>
            <person name="Singh A."/>
            <person name="Shivaji S."/>
        </authorList>
    </citation>
    <scope>NUCLEOTIDE SEQUENCE [LARGE SCALE GENOMIC DNA]</scope>
    <source>
        <strain evidence="6 7">RS-3</strain>
    </source>
</reference>
<feature type="region of interest" description="Disordered" evidence="4">
    <location>
        <begin position="59"/>
        <end position="78"/>
    </location>
</feature>